<organism evidence="3">
    <name type="scientific">uncultured bacterium</name>
    <name type="common">gcode 4</name>
    <dbReference type="NCBI Taxonomy" id="1234023"/>
    <lineage>
        <taxon>Bacteria</taxon>
        <taxon>environmental samples</taxon>
    </lineage>
</organism>
<dbReference type="InterPro" id="IPR054170">
    <property type="entry name" value="RlmL_1st"/>
</dbReference>
<dbReference type="GO" id="GO:0008990">
    <property type="term" value="F:rRNA (guanine-N2-)-methyltransferase activity"/>
    <property type="evidence" value="ECO:0007669"/>
    <property type="project" value="TreeGrafter"/>
</dbReference>
<feature type="domain" description="RlmL ferredoxin-like" evidence="2">
    <location>
        <begin position="2"/>
        <end position="57"/>
    </location>
</feature>
<protein>
    <submittedName>
        <fullName evidence="3">Nucleic acid methylase</fullName>
    </submittedName>
</protein>
<dbReference type="CDD" id="cd11715">
    <property type="entry name" value="THUMP_AdoMetMT"/>
    <property type="match status" value="1"/>
</dbReference>
<sequence>MQFFITCTPGVESVLRKEIERIGGTDLTVSDRGILCSGPDNLLAELNVWVRTGNRVYLVLVEKRTRTFDELFDTTGAIDWRKYIPKDAPIIVDAVSVKS</sequence>
<dbReference type="Pfam" id="PF22020">
    <property type="entry name" value="RlmL_1st"/>
    <property type="match status" value="1"/>
</dbReference>
<proteinExistence type="predicted"/>
<dbReference type="GO" id="GO:0070043">
    <property type="term" value="F:rRNA (guanine-N7-)-methyltransferase activity"/>
    <property type="evidence" value="ECO:0007669"/>
    <property type="project" value="TreeGrafter"/>
</dbReference>
<accession>K1XWV5</accession>
<evidence type="ECO:0000259" key="2">
    <source>
        <dbReference type="Pfam" id="PF22020"/>
    </source>
</evidence>
<keyword evidence="1 3" id="KW-0489">Methyltransferase</keyword>
<name>K1XWV5_9BACT</name>
<dbReference type="EMBL" id="AMFJ01034412">
    <property type="protein sequence ID" value="EKD29441.1"/>
    <property type="molecule type" value="Genomic_DNA"/>
</dbReference>
<evidence type="ECO:0000313" key="3">
    <source>
        <dbReference type="EMBL" id="EKD29441.1"/>
    </source>
</evidence>
<gene>
    <name evidence="3" type="ORF">ACD_78C00412G0001</name>
</gene>
<dbReference type="Gene3D" id="3.30.2130.30">
    <property type="match status" value="1"/>
</dbReference>
<dbReference type="PANTHER" id="PTHR47313:SF1">
    <property type="entry name" value="RIBOSOMAL RNA LARGE SUBUNIT METHYLTRANSFERASE K_L"/>
    <property type="match status" value="1"/>
</dbReference>
<feature type="non-terminal residue" evidence="3">
    <location>
        <position position="99"/>
    </location>
</feature>
<reference evidence="3" key="1">
    <citation type="journal article" date="2012" name="Science">
        <title>Fermentation, hydrogen, and sulfur metabolism in multiple uncultivated bacterial phyla.</title>
        <authorList>
            <person name="Wrighton K.C."/>
            <person name="Thomas B.C."/>
            <person name="Sharon I."/>
            <person name="Miller C.S."/>
            <person name="Castelle C.J."/>
            <person name="VerBerkmoes N.C."/>
            <person name="Wilkins M.J."/>
            <person name="Hettich R.L."/>
            <person name="Lipton M.S."/>
            <person name="Williams K.H."/>
            <person name="Long P.E."/>
            <person name="Banfield J.F."/>
        </authorList>
    </citation>
    <scope>NUCLEOTIDE SEQUENCE [LARGE SCALE GENOMIC DNA]</scope>
</reference>
<dbReference type="AlphaFoldDB" id="K1XWV5"/>
<evidence type="ECO:0000256" key="1">
    <source>
        <dbReference type="ARBA" id="ARBA00022603"/>
    </source>
</evidence>
<comment type="caution">
    <text evidence="3">The sequence shown here is derived from an EMBL/GenBank/DDBJ whole genome shotgun (WGS) entry which is preliminary data.</text>
</comment>
<dbReference type="PANTHER" id="PTHR47313">
    <property type="entry name" value="RIBOSOMAL RNA LARGE SUBUNIT METHYLTRANSFERASE K/L"/>
    <property type="match status" value="1"/>
</dbReference>
<keyword evidence="1 3" id="KW-0808">Transferase</keyword>